<dbReference type="GO" id="GO:0008483">
    <property type="term" value="F:transaminase activity"/>
    <property type="evidence" value="ECO:0007669"/>
    <property type="project" value="UniProtKB-KW"/>
</dbReference>
<dbReference type="Proteomes" id="UP000500826">
    <property type="component" value="Chromosome"/>
</dbReference>
<gene>
    <name evidence="4" type="ORF">HK414_19465</name>
</gene>
<dbReference type="EMBL" id="CP053418">
    <property type="protein sequence ID" value="QJW84953.1"/>
    <property type="molecule type" value="Genomic_DNA"/>
</dbReference>
<dbReference type="PANTHER" id="PTHR14084">
    <property type="entry name" value="KYNURENINASE"/>
    <property type="match status" value="1"/>
</dbReference>
<evidence type="ECO:0000313" key="5">
    <source>
        <dbReference type="Proteomes" id="UP000500826"/>
    </source>
</evidence>
<keyword evidence="2" id="KW-0378">Hydrolase</keyword>
<dbReference type="InterPro" id="IPR015424">
    <property type="entry name" value="PyrdxlP-dep_Trfase"/>
</dbReference>
<keyword evidence="4" id="KW-0032">Aminotransferase</keyword>
<organism evidence="4 5">
    <name type="scientific">Ramlibacter terrae</name>
    <dbReference type="NCBI Taxonomy" id="2732511"/>
    <lineage>
        <taxon>Bacteria</taxon>
        <taxon>Pseudomonadati</taxon>
        <taxon>Pseudomonadota</taxon>
        <taxon>Betaproteobacteria</taxon>
        <taxon>Burkholderiales</taxon>
        <taxon>Comamonadaceae</taxon>
        <taxon>Ramlibacter</taxon>
    </lineage>
</organism>
<sequence>MADSTSVNLYKLLRYALAANAPRRVIVVERDVFPSNRYVAEGIARAGLATLRFIDSADQLPSALAPGDVAVVALSHVDYRSSERLDMAALNARARQAGALTLWDLSHSAGAVAIDLRGTGADLAVGCGYKYLCAGPGGPSFLYVHPRHADAGWPAVCGWMGHAATFDFAPEFRPAPGADRFPVGTPPVLAQAAFAAAAAIWRDVDPAAMDARHRSLTDTLIDLIDTQCEGLGIELASPRAHARRGGHVALQFANAAPLLAQALVHHGVVLSARKPDAIRFAPHPLVTTHAHLWAAVACLRDLLQRETWRDPRFGKPSV</sequence>
<dbReference type="Pfam" id="PF22580">
    <property type="entry name" value="KYNU_C"/>
    <property type="match status" value="1"/>
</dbReference>
<evidence type="ECO:0000256" key="1">
    <source>
        <dbReference type="ARBA" id="ARBA00022642"/>
    </source>
</evidence>
<keyword evidence="3" id="KW-0663">Pyridoxal phosphate</keyword>
<keyword evidence="4" id="KW-0808">Transferase</keyword>
<reference evidence="4 5" key="1">
    <citation type="submission" date="2020-05" db="EMBL/GenBank/DDBJ databases">
        <title>Ramlibacter rhizophilus sp. nov., isolated from rhizosphere soil of national flower Mugunghwa from South Korea.</title>
        <authorList>
            <person name="Zheng-Fei Y."/>
            <person name="Huan T."/>
        </authorList>
    </citation>
    <scope>NUCLEOTIDE SEQUENCE [LARGE SCALE GENOMIC DNA]</scope>
    <source>
        <strain evidence="4 5">H242</strain>
    </source>
</reference>
<keyword evidence="5" id="KW-1185">Reference proteome</keyword>
<evidence type="ECO:0000313" key="4">
    <source>
        <dbReference type="EMBL" id="QJW84953.1"/>
    </source>
</evidence>
<dbReference type="InterPro" id="IPR015422">
    <property type="entry name" value="PyrdxlP-dep_Trfase_small"/>
</dbReference>
<accession>A0ABX6P6I8</accession>
<dbReference type="InterPro" id="IPR010111">
    <property type="entry name" value="Kynureninase"/>
</dbReference>
<dbReference type="InterPro" id="IPR015421">
    <property type="entry name" value="PyrdxlP-dep_Trfase_major"/>
</dbReference>
<dbReference type="PANTHER" id="PTHR14084:SF0">
    <property type="entry name" value="KYNURENINASE"/>
    <property type="match status" value="1"/>
</dbReference>
<keyword evidence="1" id="KW-0662">Pyridine nucleotide biosynthesis</keyword>
<dbReference type="SUPFAM" id="SSF53383">
    <property type="entry name" value="PLP-dependent transferases"/>
    <property type="match status" value="1"/>
</dbReference>
<protein>
    <submittedName>
        <fullName evidence="4">Aminotransferase class V-fold PLP-dependent enzyme</fullName>
    </submittedName>
</protein>
<name>A0ABX6P6I8_9BURK</name>
<evidence type="ECO:0000256" key="3">
    <source>
        <dbReference type="ARBA" id="ARBA00022898"/>
    </source>
</evidence>
<dbReference type="Gene3D" id="3.40.640.10">
    <property type="entry name" value="Type I PLP-dependent aspartate aminotransferase-like (Major domain)"/>
    <property type="match status" value="1"/>
</dbReference>
<proteinExistence type="predicted"/>
<evidence type="ECO:0000256" key="2">
    <source>
        <dbReference type="ARBA" id="ARBA00022801"/>
    </source>
</evidence>
<dbReference type="Gene3D" id="3.90.1150.10">
    <property type="entry name" value="Aspartate Aminotransferase, domain 1"/>
    <property type="match status" value="1"/>
</dbReference>